<gene>
    <name evidence="2" type="ORF">SLOPH_2509</name>
</gene>
<feature type="non-terminal residue" evidence="2">
    <location>
        <position position="1"/>
    </location>
</feature>
<feature type="transmembrane region" description="Helical" evidence="1">
    <location>
        <begin position="103"/>
        <end position="121"/>
    </location>
</feature>
<reference evidence="3" key="1">
    <citation type="journal article" date="2013" name="PLoS Genet.">
        <title>The genome of Spraguea lophii and the basis of host-microsporidian interactions.</title>
        <authorList>
            <person name="Campbell S.E."/>
            <person name="Williams T.A."/>
            <person name="Yousuf A."/>
            <person name="Soanes D.M."/>
            <person name="Paszkiewicz K.H."/>
            <person name="Williams B.A.P."/>
        </authorList>
    </citation>
    <scope>NUCLEOTIDE SEQUENCE [LARGE SCALE GENOMIC DNA]</scope>
    <source>
        <strain evidence="3">42_110</strain>
    </source>
</reference>
<evidence type="ECO:0000313" key="3">
    <source>
        <dbReference type="Proteomes" id="UP000014978"/>
    </source>
</evidence>
<evidence type="ECO:0000313" key="2">
    <source>
        <dbReference type="EMBL" id="EPR77998.1"/>
    </source>
</evidence>
<evidence type="ECO:0000256" key="1">
    <source>
        <dbReference type="SAM" id="Phobius"/>
    </source>
</evidence>
<name>S7XPW1_SPRLO</name>
<organism evidence="2 3">
    <name type="scientific">Spraguea lophii (strain 42_110)</name>
    <name type="common">Microsporidian parasite</name>
    <dbReference type="NCBI Taxonomy" id="1358809"/>
    <lineage>
        <taxon>Eukaryota</taxon>
        <taxon>Fungi</taxon>
        <taxon>Fungi incertae sedis</taxon>
        <taxon>Microsporidia</taxon>
        <taxon>Spragueidae</taxon>
        <taxon>Spraguea</taxon>
    </lineage>
</organism>
<keyword evidence="1" id="KW-0812">Transmembrane</keyword>
<sequence length="122" mass="14024">DSYHIQKFELKIDDNLLAKKIENNNTDFITDKITDYISSNTTVKNKLLANLFKIKVEYNNQEIQTLSKGKHDKISNLDSKSKDTTIDVQDNNKDSQEKNGFKSILSLMLCFQAVLSSILIFF</sequence>
<keyword evidence="3" id="KW-1185">Reference proteome</keyword>
<dbReference type="EMBL" id="ATCN01001096">
    <property type="protein sequence ID" value="EPR77998.1"/>
    <property type="molecule type" value="Genomic_DNA"/>
</dbReference>
<keyword evidence="1" id="KW-0472">Membrane</keyword>
<comment type="caution">
    <text evidence="2">The sequence shown here is derived from an EMBL/GenBank/DDBJ whole genome shotgun (WGS) entry which is preliminary data.</text>
</comment>
<dbReference type="InParanoid" id="S7XPW1"/>
<dbReference type="AlphaFoldDB" id="S7XPW1"/>
<protein>
    <submittedName>
        <fullName evidence="2">Uncharacterized protein</fullName>
    </submittedName>
</protein>
<dbReference type="VEuPathDB" id="MicrosporidiaDB:SLOPH_2509"/>
<keyword evidence="1" id="KW-1133">Transmembrane helix</keyword>
<dbReference type="Proteomes" id="UP000014978">
    <property type="component" value="Unassembled WGS sequence"/>
</dbReference>
<dbReference type="HOGENOM" id="CLU_2032246_0_0_1"/>
<accession>S7XPW1</accession>
<proteinExistence type="predicted"/>